<name>A0AAW7ZMS8_ENTAS</name>
<dbReference type="AlphaFoldDB" id="A0AAW7ZMS8"/>
<dbReference type="Proteomes" id="UP001176432">
    <property type="component" value="Unassembled WGS sequence"/>
</dbReference>
<dbReference type="EMBL" id="JAUPXB010000001">
    <property type="protein sequence ID" value="MDO7921081.1"/>
    <property type="molecule type" value="Genomic_DNA"/>
</dbReference>
<protein>
    <submittedName>
        <fullName evidence="1">Uncharacterized protein</fullName>
    </submittedName>
</protein>
<evidence type="ECO:0000313" key="2">
    <source>
        <dbReference type="Proteomes" id="UP001176432"/>
    </source>
</evidence>
<evidence type="ECO:0000313" key="1">
    <source>
        <dbReference type="EMBL" id="MDO7921081.1"/>
    </source>
</evidence>
<proteinExistence type="predicted"/>
<accession>A0AAW7ZMS8</accession>
<comment type="caution">
    <text evidence="1">The sequence shown here is derived from an EMBL/GenBank/DDBJ whole genome shotgun (WGS) entry which is preliminary data.</text>
</comment>
<organism evidence="1 2">
    <name type="scientific">Enterobacter asburiae</name>
    <dbReference type="NCBI Taxonomy" id="61645"/>
    <lineage>
        <taxon>Bacteria</taxon>
        <taxon>Pseudomonadati</taxon>
        <taxon>Pseudomonadota</taxon>
        <taxon>Gammaproteobacteria</taxon>
        <taxon>Enterobacterales</taxon>
        <taxon>Enterobacteriaceae</taxon>
        <taxon>Enterobacter</taxon>
        <taxon>Enterobacter cloacae complex</taxon>
    </lineage>
</organism>
<dbReference type="RefSeq" id="WP_039262772.1">
    <property type="nucleotide sequence ID" value="NZ_CP083834.1"/>
</dbReference>
<gene>
    <name evidence="1" type="ORF">Q5934_05970</name>
</gene>
<reference evidence="1" key="1">
    <citation type="submission" date="2023-07" db="EMBL/GenBank/DDBJ databases">
        <title>Isolates cultured from stool samples of acute diarrhea patients.</title>
        <authorList>
            <person name="Jiang S."/>
        </authorList>
    </citation>
    <scope>NUCLEOTIDE SEQUENCE</scope>
    <source>
        <strain evidence="1">L4424</strain>
    </source>
</reference>
<sequence length="86" mass="9446">MIPFVLACYDADAQKGLDLQQWEAAPAAFAVAPVEDNTALVKLLNMCGITSDVKLMKFLAAAERERGIPKRWVDKRPKVARASMLA</sequence>